<evidence type="ECO:0000256" key="7">
    <source>
        <dbReference type="ARBA" id="ARBA00012216"/>
    </source>
</evidence>
<dbReference type="Gene3D" id="3.30.1490.20">
    <property type="entry name" value="ATP-grasp fold, A domain"/>
    <property type="match status" value="1"/>
</dbReference>
<keyword evidence="8 16" id="KW-0963">Cytoplasm</keyword>
<organism evidence="19 20">
    <name type="scientific">Endozoicomonas gorgoniicola</name>
    <dbReference type="NCBI Taxonomy" id="1234144"/>
    <lineage>
        <taxon>Bacteria</taxon>
        <taxon>Pseudomonadati</taxon>
        <taxon>Pseudomonadota</taxon>
        <taxon>Gammaproteobacteria</taxon>
        <taxon>Oceanospirillales</taxon>
        <taxon>Endozoicomonadaceae</taxon>
        <taxon>Endozoicomonas</taxon>
    </lineage>
</organism>
<dbReference type="InterPro" id="IPR016185">
    <property type="entry name" value="PreATP-grasp_dom_sf"/>
</dbReference>
<evidence type="ECO:0000313" key="19">
    <source>
        <dbReference type="EMBL" id="MCW7553571.1"/>
    </source>
</evidence>
<evidence type="ECO:0000256" key="6">
    <source>
        <dbReference type="ARBA" id="ARBA00010871"/>
    </source>
</evidence>
<evidence type="ECO:0000256" key="8">
    <source>
        <dbReference type="ARBA" id="ARBA00022490"/>
    </source>
</evidence>
<evidence type="ECO:0000259" key="18">
    <source>
        <dbReference type="PROSITE" id="PS50975"/>
    </source>
</evidence>
<dbReference type="HAMAP" id="MF_00047">
    <property type="entry name" value="Dala_Dala_lig"/>
    <property type="match status" value="1"/>
</dbReference>
<keyword evidence="11 17" id="KW-0067">ATP-binding</keyword>
<dbReference type="SUPFAM" id="SSF52440">
    <property type="entry name" value="PreATP-grasp domain"/>
    <property type="match status" value="1"/>
</dbReference>
<comment type="function">
    <text evidence="3 16">Cell wall formation.</text>
</comment>
<dbReference type="InterPro" id="IPR000291">
    <property type="entry name" value="D-Ala_lig_Van_CS"/>
</dbReference>
<evidence type="ECO:0000256" key="5">
    <source>
        <dbReference type="ARBA" id="ARBA00004752"/>
    </source>
</evidence>
<evidence type="ECO:0000256" key="3">
    <source>
        <dbReference type="ARBA" id="ARBA00003921"/>
    </source>
</evidence>
<dbReference type="PROSITE" id="PS00844">
    <property type="entry name" value="DALA_DALA_LIGASE_2"/>
    <property type="match status" value="1"/>
</dbReference>
<comment type="cofactor">
    <cofactor evidence="1">
        <name>Mn(2+)</name>
        <dbReference type="ChEBI" id="CHEBI:29035"/>
    </cofactor>
</comment>
<feature type="domain" description="ATP-grasp" evidence="18">
    <location>
        <begin position="121"/>
        <end position="314"/>
    </location>
</feature>
<comment type="catalytic activity">
    <reaction evidence="15 16">
        <text>2 D-alanine + ATP = D-alanyl-D-alanine + ADP + phosphate + H(+)</text>
        <dbReference type="Rhea" id="RHEA:11224"/>
        <dbReference type="ChEBI" id="CHEBI:15378"/>
        <dbReference type="ChEBI" id="CHEBI:30616"/>
        <dbReference type="ChEBI" id="CHEBI:43474"/>
        <dbReference type="ChEBI" id="CHEBI:57416"/>
        <dbReference type="ChEBI" id="CHEBI:57822"/>
        <dbReference type="ChEBI" id="CHEBI:456216"/>
        <dbReference type="EC" id="6.3.2.4"/>
    </reaction>
</comment>
<dbReference type="PIRSF" id="PIRSF039102">
    <property type="entry name" value="Ddl/VanB"/>
    <property type="match status" value="1"/>
</dbReference>
<dbReference type="NCBIfam" id="TIGR01205">
    <property type="entry name" value="D_ala_D_alaTIGR"/>
    <property type="match status" value="1"/>
</dbReference>
<evidence type="ECO:0000256" key="11">
    <source>
        <dbReference type="ARBA" id="ARBA00022840"/>
    </source>
</evidence>
<dbReference type="InterPro" id="IPR005905">
    <property type="entry name" value="D_ala_D_ala"/>
</dbReference>
<comment type="caution">
    <text evidence="19">The sequence shown here is derived from an EMBL/GenBank/DDBJ whole genome shotgun (WGS) entry which is preliminary data.</text>
</comment>
<sequence length="353" mass="38523">MSESNTSQKAGQNRDQFDPRAFGKVAVLLGGTSAEREVSLVTGDRIYAALVRSGVDCRMIDPADDLMGQLESYQPDRAFIALHGRGGEDGTVQGLLESMGIPYQGSGVLASALAMDKYRTKLLWQAVGLPTPDFRLVETPDMLEYCADMLPVFVKPSLEGSSVGVARVDREQDLLPAFEKASGHNSSVLVEQFIDGPEYTVAILNGEALPVIRIEARNEFYDYEAKYLSDDTGYRLPSGLSKTREQEMQAIALTAFETIGCSGWGRVDFMEDQRGRFWLLEVNTIPGMTEHSLVPMAAKAVGLDFDALVLEVLKSSLPGNVLSDNVLADSSLVTMDDHERESQIVTEAEADPV</sequence>
<dbReference type="EC" id="6.3.2.4" evidence="7 16"/>
<dbReference type="EMBL" id="JAPFCC010000001">
    <property type="protein sequence ID" value="MCW7553571.1"/>
    <property type="molecule type" value="Genomic_DNA"/>
</dbReference>
<evidence type="ECO:0000256" key="13">
    <source>
        <dbReference type="ARBA" id="ARBA00022984"/>
    </source>
</evidence>
<dbReference type="PROSITE" id="PS50975">
    <property type="entry name" value="ATP_GRASP"/>
    <property type="match status" value="1"/>
</dbReference>
<comment type="cofactor">
    <cofactor evidence="2">
        <name>Mg(2+)</name>
        <dbReference type="ChEBI" id="CHEBI:18420"/>
    </cofactor>
</comment>
<proteinExistence type="inferred from homology"/>
<dbReference type="PROSITE" id="PS00843">
    <property type="entry name" value="DALA_DALA_LIGASE_1"/>
    <property type="match status" value="1"/>
</dbReference>
<keyword evidence="10 17" id="KW-0547">Nucleotide-binding</keyword>
<dbReference type="InterPro" id="IPR011761">
    <property type="entry name" value="ATP-grasp"/>
</dbReference>
<comment type="similarity">
    <text evidence="6 16">Belongs to the D-alanine--D-alanine ligase family.</text>
</comment>
<evidence type="ECO:0000256" key="2">
    <source>
        <dbReference type="ARBA" id="ARBA00001946"/>
    </source>
</evidence>
<keyword evidence="20" id="KW-1185">Reference proteome</keyword>
<dbReference type="Pfam" id="PF07478">
    <property type="entry name" value="Dala_Dala_lig_C"/>
    <property type="match status" value="1"/>
</dbReference>
<dbReference type="Proteomes" id="UP001209854">
    <property type="component" value="Unassembled WGS sequence"/>
</dbReference>
<evidence type="ECO:0000313" key="20">
    <source>
        <dbReference type="Proteomes" id="UP001209854"/>
    </source>
</evidence>
<accession>A0ABT3MW06</accession>
<name>A0ABT3MW06_9GAMM</name>
<comment type="subcellular location">
    <subcellularLocation>
        <location evidence="4 16">Cytoplasm</location>
    </subcellularLocation>
</comment>
<comment type="pathway">
    <text evidence="5 16">Cell wall biogenesis; peptidoglycan biosynthesis.</text>
</comment>
<keyword evidence="9 16" id="KW-0436">Ligase</keyword>
<keyword evidence="14 16" id="KW-0961">Cell wall biogenesis/degradation</keyword>
<reference evidence="19 20" key="1">
    <citation type="submission" date="2022-10" db="EMBL/GenBank/DDBJ databases">
        <title>High-quality genome sequences of two octocoral-associated bacteria, Endozoicomonas euniceicola EF212 and Endozoicomonas gorgoniicola PS125.</title>
        <authorList>
            <person name="Chiou Y.-J."/>
            <person name="Chen Y.-H."/>
        </authorList>
    </citation>
    <scope>NUCLEOTIDE SEQUENCE [LARGE SCALE GENOMIC DNA]</scope>
    <source>
        <strain evidence="19 20">PS125</strain>
    </source>
</reference>
<evidence type="ECO:0000256" key="9">
    <source>
        <dbReference type="ARBA" id="ARBA00022598"/>
    </source>
</evidence>
<evidence type="ECO:0000256" key="16">
    <source>
        <dbReference type="HAMAP-Rule" id="MF_00047"/>
    </source>
</evidence>
<dbReference type="Gene3D" id="3.30.470.20">
    <property type="entry name" value="ATP-grasp fold, B domain"/>
    <property type="match status" value="1"/>
</dbReference>
<dbReference type="RefSeq" id="WP_262568389.1">
    <property type="nucleotide sequence ID" value="NZ_JAPFCC010000001.1"/>
</dbReference>
<evidence type="ECO:0000256" key="1">
    <source>
        <dbReference type="ARBA" id="ARBA00001936"/>
    </source>
</evidence>
<dbReference type="PANTHER" id="PTHR23132">
    <property type="entry name" value="D-ALANINE--D-ALANINE LIGASE"/>
    <property type="match status" value="1"/>
</dbReference>
<dbReference type="InterPro" id="IPR011095">
    <property type="entry name" value="Dala_Dala_lig_C"/>
</dbReference>
<dbReference type="SUPFAM" id="SSF56059">
    <property type="entry name" value="Glutathione synthetase ATP-binding domain-like"/>
    <property type="match status" value="1"/>
</dbReference>
<keyword evidence="12 16" id="KW-0133">Cell shape</keyword>
<evidence type="ECO:0000256" key="12">
    <source>
        <dbReference type="ARBA" id="ARBA00022960"/>
    </source>
</evidence>
<evidence type="ECO:0000256" key="15">
    <source>
        <dbReference type="ARBA" id="ARBA00047614"/>
    </source>
</evidence>
<evidence type="ECO:0000256" key="10">
    <source>
        <dbReference type="ARBA" id="ARBA00022741"/>
    </source>
</evidence>
<dbReference type="Gene3D" id="3.40.50.20">
    <property type="match status" value="1"/>
</dbReference>
<gene>
    <name evidence="16" type="primary">ddl</name>
    <name evidence="19" type="ORF">NX722_13230</name>
</gene>
<dbReference type="InterPro" id="IPR011127">
    <property type="entry name" value="Dala_Dala_lig_N"/>
</dbReference>
<evidence type="ECO:0000256" key="17">
    <source>
        <dbReference type="PROSITE-ProRule" id="PRU00409"/>
    </source>
</evidence>
<dbReference type="Pfam" id="PF01820">
    <property type="entry name" value="Dala_Dala_lig_N"/>
    <property type="match status" value="1"/>
</dbReference>
<dbReference type="NCBIfam" id="NF002378">
    <property type="entry name" value="PRK01372.1"/>
    <property type="match status" value="1"/>
</dbReference>
<dbReference type="PANTHER" id="PTHR23132:SF23">
    <property type="entry name" value="D-ALANINE--D-ALANINE LIGASE B"/>
    <property type="match status" value="1"/>
</dbReference>
<dbReference type="InterPro" id="IPR013815">
    <property type="entry name" value="ATP_grasp_subdomain_1"/>
</dbReference>
<keyword evidence="13 16" id="KW-0573">Peptidoglycan synthesis</keyword>
<dbReference type="GO" id="GO:0016874">
    <property type="term" value="F:ligase activity"/>
    <property type="evidence" value="ECO:0007669"/>
    <property type="project" value="UniProtKB-KW"/>
</dbReference>
<evidence type="ECO:0000256" key="4">
    <source>
        <dbReference type="ARBA" id="ARBA00004496"/>
    </source>
</evidence>
<protein>
    <recommendedName>
        <fullName evidence="7 16">D-alanine--D-alanine ligase</fullName>
        <ecNumber evidence="7 16">6.3.2.4</ecNumber>
    </recommendedName>
    <alternativeName>
        <fullName evidence="16">D-Ala-D-Ala ligase</fullName>
    </alternativeName>
    <alternativeName>
        <fullName evidence="16">D-alanylalanine synthetase</fullName>
    </alternativeName>
</protein>
<evidence type="ECO:0000256" key="14">
    <source>
        <dbReference type="ARBA" id="ARBA00023316"/>
    </source>
</evidence>